<dbReference type="EMBL" id="BSOT01000006">
    <property type="protein sequence ID" value="GLR71606.1"/>
    <property type="molecule type" value="Genomic_DNA"/>
</dbReference>
<evidence type="ECO:0000313" key="6">
    <source>
        <dbReference type="EMBL" id="GLR71606.1"/>
    </source>
</evidence>
<keyword evidence="2" id="KW-0813">Transport</keyword>
<evidence type="ECO:0000313" key="7">
    <source>
        <dbReference type="Proteomes" id="UP001156601"/>
    </source>
</evidence>
<reference evidence="6" key="2">
    <citation type="submission" date="2023-01" db="EMBL/GenBank/DDBJ databases">
        <title>Draft genome sequence of Agaribacter marinus strain NBRC 110023.</title>
        <authorList>
            <person name="Sun Q."/>
            <person name="Mori K."/>
        </authorList>
    </citation>
    <scope>NUCLEOTIDE SEQUENCE</scope>
    <source>
        <strain evidence="6">NBRC 110023</strain>
    </source>
</reference>
<sequence>MANAPALKASNISVKIDNKPILNGISLGLPAGKLYGVLGPNGAGKTTLLKCLSAQLNGKGEVLWQGQDITTLDIKSLAQQVAVVNQINDTVFALTSQQVIEMGLLPHKTLLARRNDEDEKAIQNALNAVGLVDKRQQLFSALSGGEQQRCLIARALVQRSPLLILDEPVNHLDVYYQHQILQLLKALCRSQNKTIVVSLHDLTLAASYCDELGLLSQGNLVATGLPKDVLQATLLTKTFNVPCEVKHSQDGYLQVNFRPEFNAQRSFFQGSTCA</sequence>
<keyword evidence="7" id="KW-1185">Reference proteome</keyword>
<dbReference type="Proteomes" id="UP001156601">
    <property type="component" value="Unassembled WGS sequence"/>
</dbReference>
<reference evidence="6" key="1">
    <citation type="journal article" date="2014" name="Int. J. Syst. Evol. Microbiol.">
        <title>Complete genome sequence of Corynebacterium casei LMG S-19264T (=DSM 44701T), isolated from a smear-ripened cheese.</title>
        <authorList>
            <consortium name="US DOE Joint Genome Institute (JGI-PGF)"/>
            <person name="Walter F."/>
            <person name="Albersmeier A."/>
            <person name="Kalinowski J."/>
            <person name="Ruckert C."/>
        </authorList>
    </citation>
    <scope>NUCLEOTIDE SEQUENCE</scope>
    <source>
        <strain evidence="6">NBRC 110023</strain>
    </source>
</reference>
<comment type="caution">
    <text evidence="6">The sequence shown here is derived from an EMBL/GenBank/DDBJ whole genome shotgun (WGS) entry which is preliminary data.</text>
</comment>
<feature type="domain" description="ABC transporter" evidence="5">
    <location>
        <begin position="7"/>
        <end position="242"/>
    </location>
</feature>
<dbReference type="InterPro" id="IPR003439">
    <property type="entry name" value="ABC_transporter-like_ATP-bd"/>
</dbReference>
<dbReference type="Gene3D" id="3.40.50.300">
    <property type="entry name" value="P-loop containing nucleotide triphosphate hydrolases"/>
    <property type="match status" value="1"/>
</dbReference>
<keyword evidence="3" id="KW-0547">Nucleotide-binding</keyword>
<evidence type="ECO:0000256" key="1">
    <source>
        <dbReference type="ARBA" id="ARBA00005417"/>
    </source>
</evidence>
<dbReference type="InterPro" id="IPR003593">
    <property type="entry name" value="AAA+_ATPase"/>
</dbReference>
<name>A0AA37T0U2_9ALTE</name>
<gene>
    <name evidence="6" type="primary">btuD</name>
    <name evidence="6" type="ORF">GCM10007852_25140</name>
</gene>
<evidence type="ECO:0000256" key="3">
    <source>
        <dbReference type="ARBA" id="ARBA00022741"/>
    </source>
</evidence>
<dbReference type="AlphaFoldDB" id="A0AA37T0U2"/>
<dbReference type="RefSeq" id="WP_284217952.1">
    <property type="nucleotide sequence ID" value="NZ_BSOT01000006.1"/>
</dbReference>
<dbReference type="Pfam" id="PF00005">
    <property type="entry name" value="ABC_tran"/>
    <property type="match status" value="1"/>
</dbReference>
<keyword evidence="4" id="KW-0067">ATP-binding</keyword>
<dbReference type="PROSITE" id="PS50893">
    <property type="entry name" value="ABC_TRANSPORTER_2"/>
    <property type="match status" value="1"/>
</dbReference>
<accession>A0AA37T0U2</accession>
<dbReference type="GO" id="GO:0005524">
    <property type="term" value="F:ATP binding"/>
    <property type="evidence" value="ECO:0007669"/>
    <property type="project" value="UniProtKB-KW"/>
</dbReference>
<dbReference type="PANTHER" id="PTHR42794:SF2">
    <property type="entry name" value="ABC TRANSPORTER ATP-BINDING PROTEIN"/>
    <property type="match status" value="1"/>
</dbReference>
<dbReference type="PANTHER" id="PTHR42794">
    <property type="entry name" value="HEMIN IMPORT ATP-BINDING PROTEIN HMUV"/>
    <property type="match status" value="1"/>
</dbReference>
<evidence type="ECO:0000256" key="2">
    <source>
        <dbReference type="ARBA" id="ARBA00022448"/>
    </source>
</evidence>
<dbReference type="GO" id="GO:0016887">
    <property type="term" value="F:ATP hydrolysis activity"/>
    <property type="evidence" value="ECO:0007669"/>
    <property type="project" value="InterPro"/>
</dbReference>
<organism evidence="6 7">
    <name type="scientific">Agaribacter marinus</name>
    <dbReference type="NCBI Taxonomy" id="1431249"/>
    <lineage>
        <taxon>Bacteria</taxon>
        <taxon>Pseudomonadati</taxon>
        <taxon>Pseudomonadota</taxon>
        <taxon>Gammaproteobacteria</taxon>
        <taxon>Alteromonadales</taxon>
        <taxon>Alteromonadaceae</taxon>
        <taxon>Agaribacter</taxon>
    </lineage>
</organism>
<protein>
    <submittedName>
        <fullName evidence="6">ABC cobalamin uptake system ATPase BtuD</fullName>
    </submittedName>
</protein>
<dbReference type="SUPFAM" id="SSF52540">
    <property type="entry name" value="P-loop containing nucleoside triphosphate hydrolases"/>
    <property type="match status" value="1"/>
</dbReference>
<dbReference type="SMART" id="SM00382">
    <property type="entry name" value="AAA"/>
    <property type="match status" value="1"/>
</dbReference>
<dbReference type="CDD" id="cd03214">
    <property type="entry name" value="ABC_Iron-Siderophores_B12_Hemin"/>
    <property type="match status" value="1"/>
</dbReference>
<dbReference type="InterPro" id="IPR027417">
    <property type="entry name" value="P-loop_NTPase"/>
</dbReference>
<comment type="similarity">
    <text evidence="1">Belongs to the ABC transporter superfamily.</text>
</comment>
<evidence type="ECO:0000256" key="4">
    <source>
        <dbReference type="ARBA" id="ARBA00022840"/>
    </source>
</evidence>
<dbReference type="FunFam" id="3.40.50.300:FF:000134">
    <property type="entry name" value="Iron-enterobactin ABC transporter ATP-binding protein"/>
    <property type="match status" value="1"/>
</dbReference>
<evidence type="ECO:0000259" key="5">
    <source>
        <dbReference type="PROSITE" id="PS50893"/>
    </source>
</evidence>
<proteinExistence type="inferred from homology"/>